<evidence type="ECO:0000313" key="2">
    <source>
        <dbReference type="EMBL" id="SQA97129.1"/>
    </source>
</evidence>
<evidence type="ECO:0000313" key="3">
    <source>
        <dbReference type="Proteomes" id="UP000251197"/>
    </source>
</evidence>
<name>A0A2X2V637_9ENTR</name>
<dbReference type="Gene3D" id="3.30.160.720">
    <property type="match status" value="1"/>
</dbReference>
<dbReference type="EMBL" id="UAVU01000003">
    <property type="protein sequence ID" value="SQA97129.1"/>
    <property type="molecule type" value="Genomic_DNA"/>
</dbReference>
<reference evidence="2 3" key="1">
    <citation type="submission" date="2018-06" db="EMBL/GenBank/DDBJ databases">
        <authorList>
            <consortium name="Pathogen Informatics"/>
            <person name="Doyle S."/>
        </authorList>
    </citation>
    <scope>NUCLEOTIDE SEQUENCE [LARGE SCALE GENOMIC DNA]</scope>
    <source>
        <strain evidence="2 3">NCTC12120</strain>
    </source>
</reference>
<protein>
    <submittedName>
        <fullName evidence="2">Nuclease sbcCD subunit D</fullName>
    </submittedName>
</protein>
<gene>
    <name evidence="2" type="primary">sbcD_2</name>
    <name evidence="2" type="ORF">NCTC12120_00946</name>
</gene>
<organism evidence="2 3">
    <name type="scientific">Cedecea neteri</name>
    <dbReference type="NCBI Taxonomy" id="158822"/>
    <lineage>
        <taxon>Bacteria</taxon>
        <taxon>Pseudomonadati</taxon>
        <taxon>Pseudomonadota</taxon>
        <taxon>Gammaproteobacteria</taxon>
        <taxon>Enterobacterales</taxon>
        <taxon>Enterobacteriaceae</taxon>
        <taxon>Cedecea</taxon>
    </lineage>
</organism>
<feature type="domain" description="Nuclease SbcCD subunit D C-terminal" evidence="1">
    <location>
        <begin position="2"/>
        <end position="92"/>
    </location>
</feature>
<dbReference type="InterPro" id="IPR026843">
    <property type="entry name" value="SbcD_C"/>
</dbReference>
<accession>A0A2X2V637</accession>
<proteinExistence type="predicted"/>
<evidence type="ECO:0000259" key="1">
    <source>
        <dbReference type="Pfam" id="PF12320"/>
    </source>
</evidence>
<dbReference type="AlphaFoldDB" id="A0A2X2V637"/>
<dbReference type="Pfam" id="PF12320">
    <property type="entry name" value="SbcD_C"/>
    <property type="match status" value="1"/>
</dbReference>
<sequence length="120" mass="14254">MKGSLREIEQQLEQWRNAPTEPKVWLDIEIATDEYLHDMQRQVQALTDELPVEVVLLRRSREQRERVIASQHKETLSELSVEEVFERRLSQEETSDERAARLRTLFAQTLSDLHQQEEQA</sequence>
<dbReference type="Proteomes" id="UP000251197">
    <property type="component" value="Unassembled WGS sequence"/>
</dbReference>